<feature type="compositionally biased region" description="Basic residues" evidence="1">
    <location>
        <begin position="88"/>
        <end position="99"/>
    </location>
</feature>
<sequence length="109" mass="12629">MVKLNAWNRRYQQFLTQKTLLFHGKIVPTHQRLIEARNIPNKLIKQGSLFTFLTPSLHVADKPIPATTNQIEKGINTRPENSFARPSWHAHKPSRKKPYRGSATHTKNH</sequence>
<dbReference type="EMBL" id="PKGU01000002">
    <property type="protein sequence ID" value="PKZ15503.1"/>
    <property type="molecule type" value="Genomic_DNA"/>
</dbReference>
<evidence type="ECO:0000313" key="2">
    <source>
        <dbReference type="EMBL" id="PKZ15503.1"/>
    </source>
</evidence>
<accession>A0A2I1M5U1</accession>
<comment type="caution">
    <text evidence="2">The sequence shown here is derived from an EMBL/GenBank/DDBJ whole genome shotgun (WGS) entry which is preliminary data.</text>
</comment>
<protein>
    <submittedName>
        <fullName evidence="2">Uncharacterized protein</fullName>
    </submittedName>
</protein>
<reference evidence="2 3" key="1">
    <citation type="submission" date="2017-12" db="EMBL/GenBank/DDBJ databases">
        <title>Phylogenetic diversity of female urinary microbiome.</title>
        <authorList>
            <person name="Thomas-White K."/>
            <person name="Wolfe A.J."/>
        </authorList>
    </citation>
    <scope>NUCLEOTIDE SEQUENCE [LARGE SCALE GENOMIC DNA]</scope>
    <source>
        <strain evidence="2 3">UMB0064</strain>
    </source>
</reference>
<evidence type="ECO:0000313" key="3">
    <source>
        <dbReference type="Proteomes" id="UP000242263"/>
    </source>
</evidence>
<gene>
    <name evidence="2" type="ORF">CYJ32_03815</name>
</gene>
<organism evidence="2 3">
    <name type="scientific">Alloscardovia omnicolens</name>
    <dbReference type="NCBI Taxonomy" id="419015"/>
    <lineage>
        <taxon>Bacteria</taxon>
        <taxon>Bacillati</taxon>
        <taxon>Actinomycetota</taxon>
        <taxon>Actinomycetes</taxon>
        <taxon>Bifidobacteriales</taxon>
        <taxon>Bifidobacteriaceae</taxon>
        <taxon>Alloscardovia</taxon>
    </lineage>
</organism>
<evidence type="ECO:0000256" key="1">
    <source>
        <dbReference type="SAM" id="MobiDB-lite"/>
    </source>
</evidence>
<feature type="region of interest" description="Disordered" evidence="1">
    <location>
        <begin position="75"/>
        <end position="109"/>
    </location>
</feature>
<proteinExistence type="predicted"/>
<dbReference type="AlphaFoldDB" id="A0A2I1M5U1"/>
<dbReference type="Proteomes" id="UP000242263">
    <property type="component" value="Unassembled WGS sequence"/>
</dbReference>
<name>A0A2I1M5U1_9BIFI</name>